<accession>A0A653D3I7</accession>
<dbReference type="Proteomes" id="UP000410492">
    <property type="component" value="Unassembled WGS sequence"/>
</dbReference>
<evidence type="ECO:0000313" key="2">
    <source>
        <dbReference type="EMBL" id="VEN54734.1"/>
    </source>
</evidence>
<evidence type="ECO:0000313" key="1">
    <source>
        <dbReference type="EMBL" id="VEN41376.1"/>
    </source>
</evidence>
<organism evidence="2 3">
    <name type="scientific">Callosobruchus maculatus</name>
    <name type="common">Southern cowpea weevil</name>
    <name type="synonym">Pulse bruchid</name>
    <dbReference type="NCBI Taxonomy" id="64391"/>
    <lineage>
        <taxon>Eukaryota</taxon>
        <taxon>Metazoa</taxon>
        <taxon>Ecdysozoa</taxon>
        <taxon>Arthropoda</taxon>
        <taxon>Hexapoda</taxon>
        <taxon>Insecta</taxon>
        <taxon>Pterygota</taxon>
        <taxon>Neoptera</taxon>
        <taxon>Endopterygota</taxon>
        <taxon>Coleoptera</taxon>
        <taxon>Polyphaga</taxon>
        <taxon>Cucujiformia</taxon>
        <taxon>Chrysomeloidea</taxon>
        <taxon>Chrysomelidae</taxon>
        <taxon>Bruchinae</taxon>
        <taxon>Bruchini</taxon>
        <taxon>Callosobruchus</taxon>
    </lineage>
</organism>
<reference evidence="2 3" key="1">
    <citation type="submission" date="2019-01" db="EMBL/GenBank/DDBJ databases">
        <authorList>
            <person name="Sayadi A."/>
        </authorList>
    </citation>
    <scope>NUCLEOTIDE SEQUENCE [LARGE SCALE GENOMIC DNA]</scope>
</reference>
<keyword evidence="3" id="KW-1185">Reference proteome</keyword>
<dbReference type="AlphaFoldDB" id="A0A653D3I7"/>
<gene>
    <name evidence="2" type="ORF">CALMAC_LOCUS14134</name>
    <name evidence="1" type="ORF">CALMAC_LOCUS5215</name>
</gene>
<sequence length="44" mass="5068">MYSCSTPVFALLYFHLSNCQSVNVSSMFYAMLHKFCDSSFYPSI</sequence>
<proteinExistence type="predicted"/>
<name>A0A653D3I7_CALMS</name>
<dbReference type="EMBL" id="CAACVG010006742">
    <property type="protein sequence ID" value="VEN41376.1"/>
    <property type="molecule type" value="Genomic_DNA"/>
</dbReference>
<protein>
    <submittedName>
        <fullName evidence="2">Uncharacterized protein</fullName>
    </submittedName>
</protein>
<dbReference type="EMBL" id="CAACVG010010005">
    <property type="protein sequence ID" value="VEN54734.1"/>
    <property type="molecule type" value="Genomic_DNA"/>
</dbReference>
<evidence type="ECO:0000313" key="3">
    <source>
        <dbReference type="Proteomes" id="UP000410492"/>
    </source>
</evidence>